<comment type="subcellular location">
    <subcellularLocation>
        <location evidence="1">Membrane</location>
        <topology evidence="1">Multi-pass membrane protein</topology>
    </subcellularLocation>
</comment>
<evidence type="ECO:0000313" key="10">
    <source>
        <dbReference type="Proteomes" id="UP000053890"/>
    </source>
</evidence>
<proteinExistence type="inferred from homology"/>
<feature type="transmembrane region" description="Helical" evidence="7">
    <location>
        <begin position="210"/>
        <end position="228"/>
    </location>
</feature>
<dbReference type="STRING" id="578459.A0A194SAW0"/>
<name>A0A194SAW0_RHOGW</name>
<dbReference type="GO" id="GO:0006644">
    <property type="term" value="P:phospholipid metabolic process"/>
    <property type="evidence" value="ECO:0007669"/>
    <property type="project" value="InterPro"/>
</dbReference>
<dbReference type="InterPro" id="IPR043216">
    <property type="entry name" value="PAP-like"/>
</dbReference>
<dbReference type="OrthoDB" id="8907274at2759"/>
<evidence type="ECO:0000256" key="4">
    <source>
        <dbReference type="ARBA" id="ARBA00022989"/>
    </source>
</evidence>
<dbReference type="Proteomes" id="UP000053890">
    <property type="component" value="Unassembled WGS sequence"/>
</dbReference>
<feature type="compositionally biased region" description="Polar residues" evidence="6">
    <location>
        <begin position="326"/>
        <end position="338"/>
    </location>
</feature>
<feature type="transmembrane region" description="Helical" evidence="7">
    <location>
        <begin position="152"/>
        <end position="170"/>
    </location>
</feature>
<organism evidence="9 10">
    <name type="scientific">Rhodotorula graminis (strain WP1)</name>
    <dbReference type="NCBI Taxonomy" id="578459"/>
    <lineage>
        <taxon>Eukaryota</taxon>
        <taxon>Fungi</taxon>
        <taxon>Dikarya</taxon>
        <taxon>Basidiomycota</taxon>
        <taxon>Pucciniomycotina</taxon>
        <taxon>Microbotryomycetes</taxon>
        <taxon>Sporidiobolales</taxon>
        <taxon>Sporidiobolaceae</taxon>
        <taxon>Rhodotorula</taxon>
    </lineage>
</organism>
<dbReference type="Pfam" id="PF01569">
    <property type="entry name" value="PAP2"/>
    <property type="match status" value="1"/>
</dbReference>
<comment type="similarity">
    <text evidence="2">Belongs to the PA-phosphatase related phosphoesterase family.</text>
</comment>
<accession>A0A194SAW0</accession>
<feature type="transmembrane region" description="Helical" evidence="7">
    <location>
        <begin position="35"/>
        <end position="54"/>
    </location>
</feature>
<dbReference type="InterPro" id="IPR000326">
    <property type="entry name" value="PAP2/HPO"/>
</dbReference>
<gene>
    <name evidence="9" type="ORF">RHOBADRAFT_33755</name>
</gene>
<dbReference type="GO" id="GO:0046839">
    <property type="term" value="P:phospholipid dephosphorylation"/>
    <property type="evidence" value="ECO:0007669"/>
    <property type="project" value="TreeGrafter"/>
</dbReference>
<sequence>MDFFHRLVKGPSDSKRGSMDPHRRWRLVASYAPDWVLTIVLVALIGYFTDYAGYKREFSLTDTSIQHTYATKQRISFGECIVYAGVIPAVLILLVALIWRRSFWDWHNGWLGLLLSVSLTTVFTQAVKVTVGRPRPDLIDRCQPVADAANRAVYGLATVAVCTVQSGHTIDDGFKSFPSGHSSFAFAGLVYFSLYLSGKMHIYDRRGHAFKSWLAIAPLIGATLIAVSRTMDYRHHATDVIAGGLLGTVIAVFTYHLYYPSLYSPQCHLPFSPRIPATPSADRLDSDAEDDHETAPRPGAAGASRSGNGNGAGGILPTHRYLASLDSDQGTSPLSQGSAIPLQAGGARGDEAMRPGYTSGPSAKSAYHDVGQQQRY</sequence>
<feature type="region of interest" description="Disordered" evidence="6">
    <location>
        <begin position="278"/>
        <end position="376"/>
    </location>
</feature>
<feature type="compositionally biased region" description="Low complexity" evidence="6">
    <location>
        <begin position="296"/>
        <end position="307"/>
    </location>
</feature>
<feature type="transmembrane region" description="Helical" evidence="7">
    <location>
        <begin position="240"/>
        <end position="259"/>
    </location>
</feature>
<reference evidence="9 10" key="1">
    <citation type="journal article" date="2015" name="Front. Microbiol.">
        <title>Genome sequence of the plant growth promoting endophytic yeast Rhodotorula graminis WP1.</title>
        <authorList>
            <person name="Firrincieli A."/>
            <person name="Otillar R."/>
            <person name="Salamov A."/>
            <person name="Schmutz J."/>
            <person name="Khan Z."/>
            <person name="Redman R.S."/>
            <person name="Fleck N.D."/>
            <person name="Lindquist E."/>
            <person name="Grigoriev I.V."/>
            <person name="Doty S.L."/>
        </authorList>
    </citation>
    <scope>NUCLEOTIDE SEQUENCE [LARGE SCALE GENOMIC DNA]</scope>
    <source>
        <strain evidence="9 10">WP1</strain>
    </source>
</reference>
<evidence type="ECO:0000256" key="1">
    <source>
        <dbReference type="ARBA" id="ARBA00004141"/>
    </source>
</evidence>
<dbReference type="AlphaFoldDB" id="A0A194SAW0"/>
<keyword evidence="10" id="KW-1185">Reference proteome</keyword>
<dbReference type="FunFam" id="1.20.144.10:FF:000017">
    <property type="entry name" value="Diacylglycerol pyrophosphate phosphatase 1"/>
    <property type="match status" value="1"/>
</dbReference>
<feature type="transmembrane region" description="Helical" evidence="7">
    <location>
        <begin position="75"/>
        <end position="98"/>
    </location>
</feature>
<dbReference type="PANTHER" id="PTHR10165:SF35">
    <property type="entry name" value="RE23632P"/>
    <property type="match status" value="1"/>
</dbReference>
<evidence type="ECO:0000259" key="8">
    <source>
        <dbReference type="SMART" id="SM00014"/>
    </source>
</evidence>
<dbReference type="GO" id="GO:0016020">
    <property type="term" value="C:membrane"/>
    <property type="evidence" value="ECO:0007669"/>
    <property type="project" value="UniProtKB-SubCell"/>
</dbReference>
<feature type="transmembrane region" description="Helical" evidence="7">
    <location>
        <begin position="110"/>
        <end position="131"/>
    </location>
</feature>
<dbReference type="GeneID" id="28973590"/>
<dbReference type="InterPro" id="IPR036938">
    <property type="entry name" value="PAP2/HPO_sf"/>
</dbReference>
<dbReference type="Gene3D" id="1.20.144.10">
    <property type="entry name" value="Phosphatidic acid phosphatase type 2/haloperoxidase"/>
    <property type="match status" value="1"/>
</dbReference>
<feature type="region of interest" description="Disordered" evidence="6">
    <location>
        <begin position="1"/>
        <end position="20"/>
    </location>
</feature>
<dbReference type="CDD" id="cd03390">
    <property type="entry name" value="PAP2_containing_1_like"/>
    <property type="match status" value="1"/>
</dbReference>
<dbReference type="OMA" id="WFSYRRY"/>
<dbReference type="PANTHER" id="PTHR10165">
    <property type="entry name" value="LIPID PHOSPHATE PHOSPHATASE"/>
    <property type="match status" value="1"/>
</dbReference>
<evidence type="ECO:0000256" key="3">
    <source>
        <dbReference type="ARBA" id="ARBA00022692"/>
    </source>
</evidence>
<dbReference type="SUPFAM" id="SSF48317">
    <property type="entry name" value="Acid phosphatase/Vanadium-dependent haloperoxidase"/>
    <property type="match status" value="1"/>
</dbReference>
<feature type="transmembrane region" description="Helical" evidence="7">
    <location>
        <begin position="182"/>
        <end position="198"/>
    </location>
</feature>
<protein>
    <recommendedName>
        <fullName evidence="8">Phosphatidic acid phosphatase type 2/haloperoxidase domain-containing protein</fullName>
    </recommendedName>
</protein>
<evidence type="ECO:0000256" key="2">
    <source>
        <dbReference type="ARBA" id="ARBA00008816"/>
    </source>
</evidence>
<evidence type="ECO:0000256" key="5">
    <source>
        <dbReference type="ARBA" id="ARBA00023136"/>
    </source>
</evidence>
<dbReference type="GO" id="GO:0008195">
    <property type="term" value="F:phosphatidate phosphatase activity"/>
    <property type="evidence" value="ECO:0007669"/>
    <property type="project" value="TreeGrafter"/>
</dbReference>
<dbReference type="EMBL" id="KQ474074">
    <property type="protein sequence ID" value="KPV77595.1"/>
    <property type="molecule type" value="Genomic_DNA"/>
</dbReference>
<dbReference type="RefSeq" id="XP_018273644.1">
    <property type="nucleotide sequence ID" value="XM_018413141.1"/>
</dbReference>
<evidence type="ECO:0000256" key="7">
    <source>
        <dbReference type="SAM" id="Phobius"/>
    </source>
</evidence>
<keyword evidence="5 7" id="KW-0472">Membrane</keyword>
<dbReference type="SMART" id="SM00014">
    <property type="entry name" value="acidPPc"/>
    <property type="match status" value="1"/>
</dbReference>
<evidence type="ECO:0000256" key="6">
    <source>
        <dbReference type="SAM" id="MobiDB-lite"/>
    </source>
</evidence>
<keyword evidence="4 7" id="KW-1133">Transmembrane helix</keyword>
<keyword evidence="3 7" id="KW-0812">Transmembrane</keyword>
<evidence type="ECO:0000313" key="9">
    <source>
        <dbReference type="EMBL" id="KPV77595.1"/>
    </source>
</evidence>
<feature type="domain" description="Phosphatidic acid phosphatase type 2/haloperoxidase" evidence="8">
    <location>
        <begin position="108"/>
        <end position="255"/>
    </location>
</feature>